<gene>
    <name evidence="1" type="ORF">L195_g064030</name>
</gene>
<comment type="caution">
    <text evidence="1">The sequence shown here is derived from an EMBL/GenBank/DDBJ whole genome shotgun (WGS) entry which is preliminary data.</text>
</comment>
<name>A0A2K3KQI5_TRIPR</name>
<dbReference type="AlphaFoldDB" id="A0A2K3KQI5"/>
<reference evidence="1 2" key="1">
    <citation type="journal article" date="2014" name="Am. J. Bot.">
        <title>Genome assembly and annotation for red clover (Trifolium pratense; Fabaceae).</title>
        <authorList>
            <person name="Istvanek J."/>
            <person name="Jaros M."/>
            <person name="Krenek A."/>
            <person name="Repkova J."/>
        </authorList>
    </citation>
    <scope>NUCLEOTIDE SEQUENCE [LARGE SCALE GENOMIC DNA]</scope>
    <source>
        <strain evidence="2">cv. Tatra</strain>
        <tissue evidence="1">Young leaves</tissue>
    </source>
</reference>
<proteinExistence type="predicted"/>
<accession>A0A2K3KQI5</accession>
<dbReference type="EMBL" id="ASHM01230077">
    <property type="protein sequence ID" value="PNX68550.1"/>
    <property type="molecule type" value="Genomic_DNA"/>
</dbReference>
<protein>
    <submittedName>
        <fullName evidence="1">Uncharacterized protein</fullName>
    </submittedName>
</protein>
<sequence>MHLDSHLDLSDGISLGPGSVLLLKVSGSILSGVNL</sequence>
<dbReference type="Proteomes" id="UP000236291">
    <property type="component" value="Unassembled WGS sequence"/>
</dbReference>
<evidence type="ECO:0000313" key="2">
    <source>
        <dbReference type="Proteomes" id="UP000236291"/>
    </source>
</evidence>
<reference evidence="1 2" key="2">
    <citation type="journal article" date="2017" name="Front. Plant Sci.">
        <title>Gene Classification and Mining of Molecular Markers Useful in Red Clover (Trifolium pratense) Breeding.</title>
        <authorList>
            <person name="Istvanek J."/>
            <person name="Dluhosova J."/>
            <person name="Dluhos P."/>
            <person name="Patkova L."/>
            <person name="Nedelnik J."/>
            <person name="Repkova J."/>
        </authorList>
    </citation>
    <scope>NUCLEOTIDE SEQUENCE [LARGE SCALE GENOMIC DNA]</scope>
    <source>
        <strain evidence="2">cv. Tatra</strain>
        <tissue evidence="1">Young leaves</tissue>
    </source>
</reference>
<organism evidence="1 2">
    <name type="scientific">Trifolium pratense</name>
    <name type="common">Red clover</name>
    <dbReference type="NCBI Taxonomy" id="57577"/>
    <lineage>
        <taxon>Eukaryota</taxon>
        <taxon>Viridiplantae</taxon>
        <taxon>Streptophyta</taxon>
        <taxon>Embryophyta</taxon>
        <taxon>Tracheophyta</taxon>
        <taxon>Spermatophyta</taxon>
        <taxon>Magnoliopsida</taxon>
        <taxon>eudicotyledons</taxon>
        <taxon>Gunneridae</taxon>
        <taxon>Pentapetalae</taxon>
        <taxon>rosids</taxon>
        <taxon>fabids</taxon>
        <taxon>Fabales</taxon>
        <taxon>Fabaceae</taxon>
        <taxon>Papilionoideae</taxon>
        <taxon>50 kb inversion clade</taxon>
        <taxon>NPAAA clade</taxon>
        <taxon>Hologalegina</taxon>
        <taxon>IRL clade</taxon>
        <taxon>Trifolieae</taxon>
        <taxon>Trifolium</taxon>
    </lineage>
</organism>
<evidence type="ECO:0000313" key="1">
    <source>
        <dbReference type="EMBL" id="PNX68550.1"/>
    </source>
</evidence>
<feature type="non-terminal residue" evidence="1">
    <location>
        <position position="35"/>
    </location>
</feature>